<evidence type="ECO:0000256" key="4">
    <source>
        <dbReference type="ARBA" id="ARBA00022692"/>
    </source>
</evidence>
<dbReference type="PANTHER" id="PTHR14519:SF5">
    <property type="entry name" value="VITAMIN K EPOXIDE REDUCTASE COMPLEX SUBUNIT 1-LIKE PROTEIN 1"/>
    <property type="match status" value="1"/>
</dbReference>
<keyword evidence="10" id="KW-1015">Disulfide bond</keyword>
<dbReference type="GO" id="GO:0042373">
    <property type="term" value="P:vitamin K metabolic process"/>
    <property type="evidence" value="ECO:0007669"/>
    <property type="project" value="InterPro"/>
</dbReference>
<keyword evidence="8" id="KW-0560">Oxidoreductase</keyword>
<evidence type="ECO:0000313" key="14">
    <source>
        <dbReference type="EMBL" id="QHT00022.1"/>
    </source>
</evidence>
<evidence type="ECO:0000256" key="2">
    <source>
        <dbReference type="ARBA" id="ARBA00006214"/>
    </source>
</evidence>
<reference evidence="14" key="1">
    <citation type="journal article" date="2020" name="Nature">
        <title>Giant virus diversity and host interactions through global metagenomics.</title>
        <authorList>
            <person name="Schulz F."/>
            <person name="Roux S."/>
            <person name="Paez-Espino D."/>
            <person name="Jungbluth S."/>
            <person name="Walsh D.A."/>
            <person name="Denef V.J."/>
            <person name="McMahon K.D."/>
            <person name="Konstantinidis K.T."/>
            <person name="Eloe-Fadrosh E.A."/>
            <person name="Kyrpides N.C."/>
            <person name="Woyke T."/>
        </authorList>
    </citation>
    <scope>NUCLEOTIDE SEQUENCE</scope>
    <source>
        <strain evidence="14">GVMAG-M-3300020192-26</strain>
    </source>
</reference>
<dbReference type="Pfam" id="PF07884">
    <property type="entry name" value="VKOR"/>
    <property type="match status" value="1"/>
</dbReference>
<dbReference type="GO" id="GO:0047057">
    <property type="term" value="F:vitamin-K-epoxide reductase (warfarin-sensitive) activity"/>
    <property type="evidence" value="ECO:0007669"/>
    <property type="project" value="UniProtKB-EC"/>
</dbReference>
<evidence type="ECO:0000256" key="6">
    <source>
        <dbReference type="ARBA" id="ARBA00022824"/>
    </source>
</evidence>
<evidence type="ECO:0000256" key="3">
    <source>
        <dbReference type="ARBA" id="ARBA00012278"/>
    </source>
</evidence>
<evidence type="ECO:0000256" key="7">
    <source>
        <dbReference type="ARBA" id="ARBA00022989"/>
    </source>
</evidence>
<evidence type="ECO:0000256" key="10">
    <source>
        <dbReference type="ARBA" id="ARBA00023157"/>
    </source>
</evidence>
<comment type="similarity">
    <text evidence="2">Belongs to the VKOR family.</text>
</comment>
<proteinExistence type="inferred from homology"/>
<dbReference type="PANTHER" id="PTHR14519">
    <property type="entry name" value="VITAMIN K EPOXIDE REDUCTASE COMPLEX, SUBUNIT 1"/>
    <property type="match status" value="1"/>
</dbReference>
<evidence type="ECO:0000256" key="5">
    <source>
        <dbReference type="ARBA" id="ARBA00022719"/>
    </source>
</evidence>
<keyword evidence="6" id="KW-0256">Endoplasmic reticulum</keyword>
<keyword evidence="5" id="KW-0874">Quinone</keyword>
<dbReference type="InterPro" id="IPR042406">
    <property type="entry name" value="VKORC1/VKORC1L1"/>
</dbReference>
<dbReference type="InterPro" id="IPR012932">
    <property type="entry name" value="VKOR"/>
</dbReference>
<dbReference type="InterPro" id="IPR038354">
    <property type="entry name" value="VKOR_sf"/>
</dbReference>
<dbReference type="GO" id="GO:0048038">
    <property type="term" value="F:quinone binding"/>
    <property type="evidence" value="ECO:0007669"/>
    <property type="project" value="UniProtKB-KW"/>
</dbReference>
<dbReference type="EMBL" id="MN739352">
    <property type="protein sequence ID" value="QHT00022.1"/>
    <property type="molecule type" value="Genomic_DNA"/>
</dbReference>
<protein>
    <recommendedName>
        <fullName evidence="3">vitamin-K-epoxide reductase (warfarin-sensitive)</fullName>
        <ecNumber evidence="3">1.17.4.4</ecNumber>
    </recommendedName>
</protein>
<evidence type="ECO:0000256" key="1">
    <source>
        <dbReference type="ARBA" id="ARBA00004477"/>
    </source>
</evidence>
<keyword evidence="9 12" id="KW-0472">Membrane</keyword>
<dbReference type="CDD" id="cd12917">
    <property type="entry name" value="VKOR_euk"/>
    <property type="match status" value="1"/>
</dbReference>
<accession>A0A6C0C7D6</accession>
<evidence type="ECO:0000256" key="12">
    <source>
        <dbReference type="SAM" id="Phobius"/>
    </source>
</evidence>
<feature type="transmembrane region" description="Helical" evidence="12">
    <location>
        <begin position="125"/>
        <end position="146"/>
    </location>
</feature>
<comment type="subcellular location">
    <subcellularLocation>
        <location evidence="1">Endoplasmic reticulum membrane</location>
        <topology evidence="1">Multi-pass membrane protein</topology>
    </subcellularLocation>
</comment>
<dbReference type="SMART" id="SM00756">
    <property type="entry name" value="VKc"/>
    <property type="match status" value="1"/>
</dbReference>
<keyword evidence="4 12" id="KW-0812">Transmembrane</keyword>
<dbReference type="GO" id="GO:0005789">
    <property type="term" value="C:endoplasmic reticulum membrane"/>
    <property type="evidence" value="ECO:0007669"/>
    <property type="project" value="UniProtKB-SubCell"/>
</dbReference>
<name>A0A6C0C7D6_9ZZZZ</name>
<sequence length="163" mass="18634">MILVLLGICGILIALYAICVERLAPGVTAMCDINNRASCSRVLKSPYGRMMKLCFDLPDNHPLNVPNTYYGILYYSGIILYNFVTVPYQETLLFIASIFSMFVSLQLALILYYKLKDFCIVCVTTYVINFFIFYHAWNLMIAYIMLSSKKMINYVPGITIIII</sequence>
<evidence type="ECO:0000259" key="13">
    <source>
        <dbReference type="SMART" id="SM00756"/>
    </source>
</evidence>
<feature type="transmembrane region" description="Helical" evidence="12">
    <location>
        <begin position="91"/>
        <end position="113"/>
    </location>
</feature>
<keyword evidence="11" id="KW-0676">Redox-active center</keyword>
<dbReference type="AlphaFoldDB" id="A0A6C0C7D6"/>
<feature type="domain" description="Vitamin K epoxide reductase" evidence="13">
    <location>
        <begin position="2"/>
        <end position="138"/>
    </location>
</feature>
<feature type="transmembrane region" description="Helical" evidence="12">
    <location>
        <begin position="67"/>
        <end position="84"/>
    </location>
</feature>
<evidence type="ECO:0000256" key="8">
    <source>
        <dbReference type="ARBA" id="ARBA00023002"/>
    </source>
</evidence>
<evidence type="ECO:0000256" key="11">
    <source>
        <dbReference type="ARBA" id="ARBA00023284"/>
    </source>
</evidence>
<dbReference type="Gene3D" id="1.20.1440.130">
    <property type="entry name" value="VKOR domain"/>
    <property type="match status" value="1"/>
</dbReference>
<keyword evidence="7 12" id="KW-1133">Transmembrane helix</keyword>
<organism evidence="14">
    <name type="scientific">viral metagenome</name>
    <dbReference type="NCBI Taxonomy" id="1070528"/>
    <lineage>
        <taxon>unclassified sequences</taxon>
        <taxon>metagenomes</taxon>
        <taxon>organismal metagenomes</taxon>
    </lineage>
</organism>
<evidence type="ECO:0000256" key="9">
    <source>
        <dbReference type="ARBA" id="ARBA00023136"/>
    </source>
</evidence>
<dbReference type="EC" id="1.17.4.4" evidence="3"/>